<accession>A0A5C7IKB4</accession>
<evidence type="ECO:0008006" key="4">
    <source>
        <dbReference type="Google" id="ProtNLM"/>
    </source>
</evidence>
<reference evidence="3" key="1">
    <citation type="journal article" date="2019" name="Gigascience">
        <title>De novo genome assembly of the endangered Acer yangbiense, a plant species with extremely small populations endemic to Yunnan Province, China.</title>
        <authorList>
            <person name="Yang J."/>
            <person name="Wariss H.M."/>
            <person name="Tao L."/>
            <person name="Zhang R."/>
            <person name="Yun Q."/>
            <person name="Hollingsworth P."/>
            <person name="Dao Z."/>
            <person name="Luo G."/>
            <person name="Guo H."/>
            <person name="Ma Y."/>
            <person name="Sun W."/>
        </authorList>
    </citation>
    <scope>NUCLEOTIDE SEQUENCE [LARGE SCALE GENOMIC DNA]</scope>
    <source>
        <strain evidence="3">cv. Malutang</strain>
    </source>
</reference>
<proteinExistence type="predicted"/>
<evidence type="ECO:0000256" key="1">
    <source>
        <dbReference type="SAM" id="MobiDB-lite"/>
    </source>
</evidence>
<feature type="compositionally biased region" description="Basic and acidic residues" evidence="1">
    <location>
        <begin position="65"/>
        <end position="81"/>
    </location>
</feature>
<sequence length="241" mass="26552">MVLRYDRLPNYCFWCGCLGYCNSDCLETLMNAAVDGKVELSFRAWLRLTCPDKWVSHRGRRNVSRKSEETATSDGSHRSNDADGYNTKIDGNKEVFVESRVCSIGLEEGVKKGNGSCESIKVGPDPNQAICAIEQGRLGLVHNAPNNNQTGSGVCQNQNLGQSMKLGILVGHLNQKRVDGSMWCRTSNVKHDGSSVVTISVLGKRVVNGELQLWNRCESSDVWHEMAKKSKILVDGVDSDT</sequence>
<organism evidence="2 3">
    <name type="scientific">Acer yangbiense</name>
    <dbReference type="NCBI Taxonomy" id="1000413"/>
    <lineage>
        <taxon>Eukaryota</taxon>
        <taxon>Viridiplantae</taxon>
        <taxon>Streptophyta</taxon>
        <taxon>Embryophyta</taxon>
        <taxon>Tracheophyta</taxon>
        <taxon>Spermatophyta</taxon>
        <taxon>Magnoliopsida</taxon>
        <taxon>eudicotyledons</taxon>
        <taxon>Gunneridae</taxon>
        <taxon>Pentapetalae</taxon>
        <taxon>rosids</taxon>
        <taxon>malvids</taxon>
        <taxon>Sapindales</taxon>
        <taxon>Sapindaceae</taxon>
        <taxon>Hippocastanoideae</taxon>
        <taxon>Acereae</taxon>
        <taxon>Acer</taxon>
    </lineage>
</organism>
<keyword evidence="3" id="KW-1185">Reference proteome</keyword>
<name>A0A5C7IKB4_9ROSI</name>
<comment type="caution">
    <text evidence="2">The sequence shown here is derived from an EMBL/GenBank/DDBJ whole genome shotgun (WGS) entry which is preliminary data.</text>
</comment>
<feature type="region of interest" description="Disordered" evidence="1">
    <location>
        <begin position="61"/>
        <end position="86"/>
    </location>
</feature>
<dbReference type="Proteomes" id="UP000323000">
    <property type="component" value="Chromosome 2"/>
</dbReference>
<evidence type="ECO:0000313" key="2">
    <source>
        <dbReference type="EMBL" id="TXG69733.1"/>
    </source>
</evidence>
<dbReference type="EMBL" id="VAHF01000002">
    <property type="protein sequence ID" value="TXG69733.1"/>
    <property type="molecule type" value="Genomic_DNA"/>
</dbReference>
<protein>
    <recommendedName>
        <fullName evidence="4">Zinc knuckle CX2CX4HX4C domain-containing protein</fullName>
    </recommendedName>
</protein>
<evidence type="ECO:0000313" key="3">
    <source>
        <dbReference type="Proteomes" id="UP000323000"/>
    </source>
</evidence>
<gene>
    <name evidence="2" type="ORF">EZV62_004668</name>
</gene>
<dbReference type="AlphaFoldDB" id="A0A5C7IKB4"/>